<keyword evidence="1" id="KW-1133">Transmembrane helix</keyword>
<evidence type="ECO:0000313" key="3">
    <source>
        <dbReference type="Proteomes" id="UP000723714"/>
    </source>
</evidence>
<comment type="caution">
    <text evidence="2">The sequence shown here is derived from an EMBL/GenBank/DDBJ whole genome shotgun (WGS) entry which is preliminary data.</text>
</comment>
<evidence type="ECO:0000313" key="2">
    <source>
        <dbReference type="EMBL" id="MBU3877903.1"/>
    </source>
</evidence>
<feature type="transmembrane region" description="Helical" evidence="1">
    <location>
        <begin position="13"/>
        <end position="32"/>
    </location>
</feature>
<evidence type="ECO:0000256" key="1">
    <source>
        <dbReference type="SAM" id="Phobius"/>
    </source>
</evidence>
<protein>
    <submittedName>
        <fullName evidence="2">Uncharacterized protein</fullName>
    </submittedName>
</protein>
<name>A0ABS6D8H4_9FIRM</name>
<keyword evidence="1" id="KW-0472">Membrane</keyword>
<reference evidence="2 3" key="1">
    <citation type="submission" date="2021-06" db="EMBL/GenBank/DDBJ databases">
        <title>Faecalicatena sp. nov. isolated from porcine feces.</title>
        <authorList>
            <person name="Oh B.S."/>
            <person name="Lee J.H."/>
        </authorList>
    </citation>
    <scope>NUCLEOTIDE SEQUENCE [LARGE SCALE GENOMIC DNA]</scope>
    <source>
        <strain evidence="2 3">AGMB00832</strain>
    </source>
</reference>
<keyword evidence="1" id="KW-0812">Transmembrane</keyword>
<gene>
    <name evidence="2" type="ORF">HGO97_019045</name>
</gene>
<organism evidence="2 3">
    <name type="scientific">Faecalicatena faecalis</name>
    <dbReference type="NCBI Taxonomy" id="2726362"/>
    <lineage>
        <taxon>Bacteria</taxon>
        <taxon>Bacillati</taxon>
        <taxon>Bacillota</taxon>
        <taxon>Clostridia</taxon>
        <taxon>Lachnospirales</taxon>
        <taxon>Lachnospiraceae</taxon>
        <taxon>Faecalicatena</taxon>
    </lineage>
</organism>
<proteinExistence type="predicted"/>
<dbReference type="Proteomes" id="UP000723714">
    <property type="component" value="Unassembled WGS sequence"/>
</dbReference>
<sequence>MSKRETAAYVLTYYWYHILAVCSIIALIVLFITHYTIGNQKPVFTCVLANQEMDSGRDGLIRDTFSEYAGLPARRVVIDSDYNFSYEGMELSGVNESSYEKFFFQWRNKELDALILSESFYQYCREMGGSFCDLSDMDKGDFEIYKDGDMVGAVILGEDSFAERVTGKKGEKLLLAFPDEGKHEESREMFLKYLCDVKAGKVEGVQFSDLIR</sequence>
<keyword evidence="3" id="KW-1185">Reference proteome</keyword>
<dbReference type="EMBL" id="JABACJ020000024">
    <property type="protein sequence ID" value="MBU3877903.1"/>
    <property type="molecule type" value="Genomic_DNA"/>
</dbReference>
<accession>A0ABS6D8H4</accession>